<dbReference type="InterPro" id="IPR050678">
    <property type="entry name" value="DNA_Partitioning_ATPase"/>
</dbReference>
<dbReference type="PANTHER" id="PTHR13696">
    <property type="entry name" value="P-LOOP CONTAINING NUCLEOSIDE TRIPHOSPHATE HYDROLASE"/>
    <property type="match status" value="1"/>
</dbReference>
<dbReference type="InterPro" id="IPR025669">
    <property type="entry name" value="AAA_dom"/>
</dbReference>
<protein>
    <submittedName>
        <fullName evidence="2">Sporulation initiation inhibitor protein soj</fullName>
    </submittedName>
</protein>
<proteinExistence type="predicted"/>
<evidence type="ECO:0000259" key="1">
    <source>
        <dbReference type="Pfam" id="PF13614"/>
    </source>
</evidence>
<evidence type="ECO:0000313" key="2">
    <source>
        <dbReference type="EMBL" id="CUM80411.1"/>
    </source>
</evidence>
<dbReference type="Proteomes" id="UP000095495">
    <property type="component" value="Unassembled WGS sequence"/>
</dbReference>
<dbReference type="RefSeq" id="WP_022046283.1">
    <property type="nucleotide sequence ID" value="NZ_CP184331.1"/>
</dbReference>
<dbReference type="PANTHER" id="PTHR13696:SF52">
    <property type="entry name" value="PARA FAMILY PROTEIN CT_582"/>
    <property type="match status" value="1"/>
</dbReference>
<feature type="domain" description="AAA" evidence="1">
    <location>
        <begin position="1"/>
        <end position="195"/>
    </location>
</feature>
<evidence type="ECO:0000313" key="3">
    <source>
        <dbReference type="Proteomes" id="UP000095495"/>
    </source>
</evidence>
<dbReference type="AlphaFoldDB" id="A0A173RR48"/>
<name>A0A173RR48_9FIRM</name>
<sequence length="330" mass="37325">MKAIAMFNNKGGVGKTTLTCNLSAYIARTGKKVMLIDADPQCNSTIYCFTDDLFSKVYYDKKGFTIYDVIKPVNQGIGYVKNVEVYNLEKFGFDFLAGDPKLALFEDTLASDWSAALSGGERGIRTTLTFNNLIKQFDDYDYVFFDMGPSLGAINRSILLSCDYFVTPMSSDIFSILAIENIGKTIKNWRDTFKEGFNRCTDTELKNIFEPISYIQFLGYVTQQYTSKTVDGIRRPVQAYERILSEVPMTIKRELIDIVNEKNKGNEINYELGTIPNFNSIIPLSQSAHRPAFELTSTDGIVGAHFAKVKDFKVVMDKITNQMMINLEKM</sequence>
<gene>
    <name evidence="2" type="primary">soj_4</name>
    <name evidence="2" type="ORF">ERS852420_00808</name>
</gene>
<dbReference type="SUPFAM" id="SSF52540">
    <property type="entry name" value="P-loop containing nucleoside triphosphate hydrolases"/>
    <property type="match status" value="1"/>
</dbReference>
<dbReference type="Gene3D" id="3.40.50.300">
    <property type="entry name" value="P-loop containing nucleotide triphosphate hydrolases"/>
    <property type="match status" value="1"/>
</dbReference>
<reference evidence="2 3" key="1">
    <citation type="submission" date="2015-09" db="EMBL/GenBank/DDBJ databases">
        <authorList>
            <consortium name="Pathogen Informatics"/>
        </authorList>
    </citation>
    <scope>NUCLEOTIDE SEQUENCE [LARGE SCALE GENOMIC DNA]</scope>
    <source>
        <strain evidence="2 3">2789STDY5608863</strain>
    </source>
</reference>
<dbReference type="Pfam" id="PF13614">
    <property type="entry name" value="AAA_31"/>
    <property type="match status" value="1"/>
</dbReference>
<accession>A0A173RR48</accession>
<dbReference type="CDD" id="cd02042">
    <property type="entry name" value="ParAB_family"/>
    <property type="match status" value="1"/>
</dbReference>
<dbReference type="EMBL" id="CYXV01000002">
    <property type="protein sequence ID" value="CUM80411.1"/>
    <property type="molecule type" value="Genomic_DNA"/>
</dbReference>
<organism evidence="2 3">
    <name type="scientific">Roseburia faecis</name>
    <dbReference type="NCBI Taxonomy" id="301302"/>
    <lineage>
        <taxon>Bacteria</taxon>
        <taxon>Bacillati</taxon>
        <taxon>Bacillota</taxon>
        <taxon>Clostridia</taxon>
        <taxon>Lachnospirales</taxon>
        <taxon>Lachnospiraceae</taxon>
        <taxon>Roseburia</taxon>
    </lineage>
</organism>
<dbReference type="InterPro" id="IPR027417">
    <property type="entry name" value="P-loop_NTPase"/>
</dbReference>